<dbReference type="InterPro" id="IPR007159">
    <property type="entry name" value="SpoVT-AbrB_dom"/>
</dbReference>
<dbReference type="SMART" id="SM00966">
    <property type="entry name" value="SpoVT_AbrB"/>
    <property type="match status" value="1"/>
</dbReference>
<dbReference type="GO" id="GO:0003677">
    <property type="term" value="F:DNA binding"/>
    <property type="evidence" value="ECO:0007669"/>
    <property type="project" value="UniProtKB-UniRule"/>
</dbReference>
<keyword evidence="4" id="KW-1185">Reference proteome</keyword>
<name>A0A1I4CUC0_9HYPH</name>
<dbReference type="OrthoDB" id="9795766at2"/>
<evidence type="ECO:0000256" key="1">
    <source>
        <dbReference type="PROSITE-ProRule" id="PRU01076"/>
    </source>
</evidence>
<evidence type="ECO:0000313" key="4">
    <source>
        <dbReference type="Proteomes" id="UP000323300"/>
    </source>
</evidence>
<evidence type="ECO:0000313" key="3">
    <source>
        <dbReference type="EMBL" id="SFK84200.1"/>
    </source>
</evidence>
<dbReference type="SUPFAM" id="SSF89447">
    <property type="entry name" value="AbrB/MazE/MraZ-like"/>
    <property type="match status" value="1"/>
</dbReference>
<proteinExistence type="predicted"/>
<dbReference type="Proteomes" id="UP000323300">
    <property type="component" value="Unassembled WGS sequence"/>
</dbReference>
<sequence>MLSAVKKFGNSAGVIIPKPLLSELGAQAGDSVELRIEEGRIIIERVAGPARKGWAEDAQRLAADADDGLAWPEFGNDEDAKLTW</sequence>
<dbReference type="EMBL" id="FOSL01000014">
    <property type="protein sequence ID" value="SFK84200.1"/>
    <property type="molecule type" value="Genomic_DNA"/>
</dbReference>
<organism evidence="3 4">
    <name type="scientific">Neomesorhizobium albiziae</name>
    <dbReference type="NCBI Taxonomy" id="335020"/>
    <lineage>
        <taxon>Bacteria</taxon>
        <taxon>Pseudomonadati</taxon>
        <taxon>Pseudomonadota</taxon>
        <taxon>Alphaproteobacteria</taxon>
        <taxon>Hyphomicrobiales</taxon>
        <taxon>Phyllobacteriaceae</taxon>
        <taxon>Neomesorhizobium</taxon>
    </lineage>
</organism>
<dbReference type="PROSITE" id="PS51740">
    <property type="entry name" value="SPOVT_ABRB"/>
    <property type="match status" value="1"/>
</dbReference>
<keyword evidence="1" id="KW-0238">DNA-binding</keyword>
<reference evidence="3 4" key="1">
    <citation type="submission" date="2016-10" db="EMBL/GenBank/DDBJ databases">
        <authorList>
            <person name="Varghese N."/>
            <person name="Submissions S."/>
        </authorList>
    </citation>
    <scope>NUCLEOTIDE SEQUENCE [LARGE SCALE GENOMIC DNA]</scope>
    <source>
        <strain evidence="3 4">DSM 21822</strain>
    </source>
</reference>
<gene>
    <name evidence="3" type="ORF">SAMN04488498_11485</name>
</gene>
<dbReference type="InterPro" id="IPR037914">
    <property type="entry name" value="SpoVT-AbrB_sf"/>
</dbReference>
<feature type="domain" description="SpoVT-AbrB" evidence="2">
    <location>
        <begin position="3"/>
        <end position="48"/>
    </location>
</feature>
<dbReference type="AlphaFoldDB" id="A0A1I4CUC0"/>
<protein>
    <submittedName>
        <fullName evidence="3">Antitoxin MazE</fullName>
    </submittedName>
</protein>
<dbReference type="Gene3D" id="2.10.260.10">
    <property type="match status" value="1"/>
</dbReference>
<dbReference type="RefSeq" id="WP_149762167.1">
    <property type="nucleotide sequence ID" value="NZ_BSPE01000018.1"/>
</dbReference>
<dbReference type="Pfam" id="PF04014">
    <property type="entry name" value="MazE_antitoxin"/>
    <property type="match status" value="1"/>
</dbReference>
<evidence type="ECO:0000259" key="2">
    <source>
        <dbReference type="PROSITE" id="PS51740"/>
    </source>
</evidence>
<accession>A0A1I4CUC0</accession>